<evidence type="ECO:0000313" key="2">
    <source>
        <dbReference type="Proteomes" id="UP000790709"/>
    </source>
</evidence>
<reference evidence="1" key="1">
    <citation type="journal article" date="2021" name="New Phytol.">
        <title>Evolutionary innovations through gain and loss of genes in the ectomycorrhizal Boletales.</title>
        <authorList>
            <person name="Wu G."/>
            <person name="Miyauchi S."/>
            <person name="Morin E."/>
            <person name="Kuo A."/>
            <person name="Drula E."/>
            <person name="Varga T."/>
            <person name="Kohler A."/>
            <person name="Feng B."/>
            <person name="Cao Y."/>
            <person name="Lipzen A."/>
            <person name="Daum C."/>
            <person name="Hundley H."/>
            <person name="Pangilinan J."/>
            <person name="Johnson J."/>
            <person name="Barry K."/>
            <person name="LaButti K."/>
            <person name="Ng V."/>
            <person name="Ahrendt S."/>
            <person name="Min B."/>
            <person name="Choi I.G."/>
            <person name="Park H."/>
            <person name="Plett J.M."/>
            <person name="Magnuson J."/>
            <person name="Spatafora J.W."/>
            <person name="Nagy L.G."/>
            <person name="Henrissat B."/>
            <person name="Grigoriev I.V."/>
            <person name="Yang Z.L."/>
            <person name="Xu J."/>
            <person name="Martin F.M."/>
        </authorList>
    </citation>
    <scope>NUCLEOTIDE SEQUENCE</scope>
    <source>
        <strain evidence="1">KUC20120723A-06</strain>
    </source>
</reference>
<comment type="caution">
    <text evidence="1">The sequence shown here is derived from an EMBL/GenBank/DDBJ whole genome shotgun (WGS) entry which is preliminary data.</text>
</comment>
<name>A0ACB8BIA6_9AGAM</name>
<accession>A0ACB8BIA6</accession>
<keyword evidence="2" id="KW-1185">Reference proteome</keyword>
<protein>
    <submittedName>
        <fullName evidence="1">Eukaryotic rRNA processing</fullName>
    </submittedName>
</protein>
<organism evidence="1 2">
    <name type="scientific">Leucogyrophana mollusca</name>
    <dbReference type="NCBI Taxonomy" id="85980"/>
    <lineage>
        <taxon>Eukaryota</taxon>
        <taxon>Fungi</taxon>
        <taxon>Dikarya</taxon>
        <taxon>Basidiomycota</taxon>
        <taxon>Agaricomycotina</taxon>
        <taxon>Agaricomycetes</taxon>
        <taxon>Agaricomycetidae</taxon>
        <taxon>Boletales</taxon>
        <taxon>Boletales incertae sedis</taxon>
        <taxon>Leucogyrophana</taxon>
    </lineage>
</organism>
<dbReference type="Proteomes" id="UP000790709">
    <property type="component" value="Unassembled WGS sequence"/>
</dbReference>
<evidence type="ECO:0000313" key="1">
    <source>
        <dbReference type="EMBL" id="KAH7924527.1"/>
    </source>
</evidence>
<dbReference type="EMBL" id="MU266422">
    <property type="protein sequence ID" value="KAH7924527.1"/>
    <property type="molecule type" value="Genomic_DNA"/>
</dbReference>
<sequence>MEKLMELLGEDGLNEFDQEQLQSLVGDNDSEDEGESEEDGEDGDESGSEGEDSDLGEVEKDGEDVDEDNGDGELSEGADVALDDLEDGFDDEDMIPKQKMEIDNKVALERIRETIQLDQSLPWTETLAVSYPQTIDVDVDDDLSRELAFYKQALHGANTARTLAAKYNFPFTRPSDYFAEMVKSDSHMERIRQRLLDESAGMKKSEEKRKEREGKKFGKQVQLEKLKEREKSKKDMDERLKNLKRKRKGALDNAEADGDAFDVAVEDAISDHPSKRGRGAGGKKISRDSRDQKFGFGGKGRRSKQNTKASTDSFESGSGRGGRGGMRGGRGGMRGGRGGGRGGGNHRPGKSKRMASRSKN</sequence>
<gene>
    <name evidence="1" type="ORF">BV22DRAFT_1112758</name>
</gene>
<proteinExistence type="predicted"/>